<organism evidence="2 3">
    <name type="scientific">Streptosporangium canum</name>
    <dbReference type="NCBI Taxonomy" id="324952"/>
    <lineage>
        <taxon>Bacteria</taxon>
        <taxon>Bacillati</taxon>
        <taxon>Actinomycetota</taxon>
        <taxon>Actinomycetes</taxon>
        <taxon>Streptosporangiales</taxon>
        <taxon>Streptosporangiaceae</taxon>
        <taxon>Streptosporangium</taxon>
    </lineage>
</organism>
<dbReference type="Proteomes" id="UP000199111">
    <property type="component" value="Unassembled WGS sequence"/>
</dbReference>
<accession>A0A1I3LAA6</accession>
<reference evidence="3" key="1">
    <citation type="submission" date="2016-10" db="EMBL/GenBank/DDBJ databases">
        <authorList>
            <person name="Varghese N."/>
            <person name="Submissions S."/>
        </authorList>
    </citation>
    <scope>NUCLEOTIDE SEQUENCE [LARGE SCALE GENOMIC DNA]</scope>
    <source>
        <strain evidence="3">CGMCC 4.2126</strain>
    </source>
</reference>
<dbReference type="GeneID" id="96297602"/>
<dbReference type="RefSeq" id="WP_093886553.1">
    <property type="nucleotide sequence ID" value="NZ_FOQY01000005.1"/>
</dbReference>
<proteinExistence type="predicted"/>
<feature type="domain" description="Gp28/Gp37-like" evidence="1">
    <location>
        <begin position="29"/>
        <end position="469"/>
    </location>
</feature>
<sequence>MRNFRVFVRESLFPRTKAEGGDDLAPLVIVGEADAHTKFEAIVRHNAVGSWTMTIPAGHPQSRMLTPGRGIVVFQEGVAEPLFSGPIRQLKKIWGSQDAGAGTVEVTGVDDNCLMAERLAWTNPKADIHLASAFRYWKMNPIWPNVAEVLRNLFLENTQGQPMRRLERLFIPGPESTADLLGDDTSRSAQIMFDQPDQLVAMLSAVYGFRIRFIWHPNPAEVASNGDPNATGPGILLKLEPIANRTNEVRFGTEFGNLRGYSYMTKAPEATRLVIGTKNRTWTETVKQPTFGDNGLGDGYTFTTKERSGPERWFGYYTNHMYDPDWWGDPYETPDDLQHTLAWANAGFSAAETEWGVTAERYKDKRDIPWMWTQVPGKPEGWAEDPPPWTSQYRLLQDEVEAFNLESGPVASITIDPLETNNVMFGRDYGLGDLIRVIVDGEVRDEVVREARLSSTVEAGPLVQPTIGTFGSTETPYLYAAIRALWDRVHGVETREGPEPLEDLPDITCSIRKMVYT</sequence>
<dbReference type="Pfam" id="PF14594">
    <property type="entry name" value="Sipho_Gp37"/>
    <property type="match status" value="1"/>
</dbReference>
<dbReference type="InterPro" id="IPR029432">
    <property type="entry name" value="Gp28/Gp37-like_dom"/>
</dbReference>
<protein>
    <submittedName>
        <fullName evidence="2">Virus ReqiPepy6 Gp37-like protein</fullName>
    </submittedName>
</protein>
<dbReference type="AlphaFoldDB" id="A0A1I3LAA6"/>
<keyword evidence="3" id="KW-1185">Reference proteome</keyword>
<dbReference type="EMBL" id="FOQY01000005">
    <property type="protein sequence ID" value="SFI81667.1"/>
    <property type="molecule type" value="Genomic_DNA"/>
</dbReference>
<evidence type="ECO:0000313" key="2">
    <source>
        <dbReference type="EMBL" id="SFI81667.1"/>
    </source>
</evidence>
<evidence type="ECO:0000259" key="1">
    <source>
        <dbReference type="Pfam" id="PF14594"/>
    </source>
</evidence>
<evidence type="ECO:0000313" key="3">
    <source>
        <dbReference type="Proteomes" id="UP000199111"/>
    </source>
</evidence>
<gene>
    <name evidence="2" type="ORF">SAMN05216275_10569</name>
</gene>
<name>A0A1I3LAA6_9ACTN</name>